<organism evidence="2 3">
    <name type="scientific">Methanosarcina mazei</name>
    <name type="common">Methanosarcina frisia</name>
    <dbReference type="NCBI Taxonomy" id="2209"/>
    <lineage>
        <taxon>Archaea</taxon>
        <taxon>Methanobacteriati</taxon>
        <taxon>Methanobacteriota</taxon>
        <taxon>Stenosarchaea group</taxon>
        <taxon>Methanomicrobia</taxon>
        <taxon>Methanosarcinales</taxon>
        <taxon>Methanosarcinaceae</taxon>
        <taxon>Methanosarcina</taxon>
    </lineage>
</organism>
<dbReference type="AlphaFoldDB" id="A0A0F8K3D7"/>
<dbReference type="Proteomes" id="UP000034001">
    <property type="component" value="Unassembled WGS sequence"/>
</dbReference>
<dbReference type="EMBL" id="JJPO01000029">
    <property type="protein sequence ID" value="KKG75480.1"/>
    <property type="molecule type" value="Genomic_DNA"/>
</dbReference>
<gene>
    <name evidence="2" type="ORF">DU63_11415</name>
</gene>
<proteinExistence type="predicted"/>
<evidence type="ECO:0000313" key="3">
    <source>
        <dbReference type="Proteomes" id="UP000034001"/>
    </source>
</evidence>
<sequence>MIINRKSKKIKRILKVVKNTICNTVKIIACREPCIIAFWWTGMENNWGDALNSILIENMTGKKPILSTEVFNIKKNNVYCVIGSILEIPSEKNLVVWGSGFISSDSQFKVKPKEIHAVRGPRTRELILKNGTYCPEIYGDPAMLYPCFYRPKIEKKYKLGIIPHYVDQNNPLLHLFKNDPSVLIIDMLSGIRKVVDDICSCELIASSSLHGIIAADSYGVPSIWIEFSKKVKGDGFKFYDYFESVGRENEFPLIITQNTTIKEIINQYKSYKINLDVDKLIESCPFASTEKKIQLKREIKEYRYFYFN</sequence>
<dbReference type="Pfam" id="PF04230">
    <property type="entry name" value="PS_pyruv_trans"/>
    <property type="match status" value="1"/>
</dbReference>
<evidence type="ECO:0000313" key="2">
    <source>
        <dbReference type="EMBL" id="KKG75480.1"/>
    </source>
</evidence>
<dbReference type="RefSeq" id="WP_052735516.1">
    <property type="nucleotide sequence ID" value="NZ_JJPO01000029.1"/>
</dbReference>
<name>A0A0F8K3D7_METMZ</name>
<evidence type="ECO:0000259" key="1">
    <source>
        <dbReference type="Pfam" id="PF04230"/>
    </source>
</evidence>
<dbReference type="InterPro" id="IPR007345">
    <property type="entry name" value="Polysacch_pyruvyl_Trfase"/>
</dbReference>
<feature type="domain" description="Polysaccharide pyruvyl transferase" evidence="1">
    <location>
        <begin position="88"/>
        <end position="226"/>
    </location>
</feature>
<protein>
    <recommendedName>
        <fullName evidence="1">Polysaccharide pyruvyl transferase domain-containing protein</fullName>
    </recommendedName>
</protein>
<reference evidence="2 3" key="1">
    <citation type="journal article" date="2015" name="ISME J.">
        <title>Genomic and phenotypic differentiation among Methanosarcina mazei populations from Columbia River sediment.</title>
        <authorList>
            <person name="Youngblut N.D."/>
            <person name="Wirth J.S."/>
            <person name="Henriksen J.R."/>
            <person name="Smith M."/>
            <person name="Simon H."/>
            <person name="Metcalf W.W."/>
            <person name="Whitaker R.J."/>
        </authorList>
    </citation>
    <scope>NUCLEOTIDE SEQUENCE [LARGE SCALE GENOMIC DNA]</scope>
    <source>
        <strain evidence="2 3">3.H.A.2.1</strain>
    </source>
</reference>
<accession>A0A0F8K3D7</accession>
<comment type="caution">
    <text evidence="2">The sequence shown here is derived from an EMBL/GenBank/DDBJ whole genome shotgun (WGS) entry which is preliminary data.</text>
</comment>
<dbReference type="PATRIC" id="fig|2209.43.peg.2494"/>